<dbReference type="AlphaFoldDB" id="A0A0A9FF30"/>
<dbReference type="EMBL" id="GBRH01191018">
    <property type="protein sequence ID" value="JAE06878.1"/>
    <property type="molecule type" value="Transcribed_RNA"/>
</dbReference>
<evidence type="ECO:0000313" key="1">
    <source>
        <dbReference type="EMBL" id="JAE06878.1"/>
    </source>
</evidence>
<reference evidence="1" key="1">
    <citation type="submission" date="2014-09" db="EMBL/GenBank/DDBJ databases">
        <authorList>
            <person name="Magalhaes I.L.F."/>
            <person name="Oliveira U."/>
            <person name="Santos F.R."/>
            <person name="Vidigal T.H.D.A."/>
            <person name="Brescovit A.D."/>
            <person name="Santos A.J."/>
        </authorList>
    </citation>
    <scope>NUCLEOTIDE SEQUENCE</scope>
    <source>
        <tissue evidence="1">Shoot tissue taken approximately 20 cm above the soil surface</tissue>
    </source>
</reference>
<accession>A0A0A9FF30</accession>
<name>A0A0A9FF30_ARUDO</name>
<sequence length="62" mass="6768">MCCVHSLPSDSCYVTYWLPYVLSKLVKLLANGRNDGIVAVGNRSTLCSGLLYVANSIRGVLY</sequence>
<protein>
    <submittedName>
        <fullName evidence="1">Uncharacterized protein</fullName>
    </submittedName>
</protein>
<proteinExistence type="predicted"/>
<organism evidence="1">
    <name type="scientific">Arundo donax</name>
    <name type="common">Giant reed</name>
    <name type="synonym">Donax arundinaceus</name>
    <dbReference type="NCBI Taxonomy" id="35708"/>
    <lineage>
        <taxon>Eukaryota</taxon>
        <taxon>Viridiplantae</taxon>
        <taxon>Streptophyta</taxon>
        <taxon>Embryophyta</taxon>
        <taxon>Tracheophyta</taxon>
        <taxon>Spermatophyta</taxon>
        <taxon>Magnoliopsida</taxon>
        <taxon>Liliopsida</taxon>
        <taxon>Poales</taxon>
        <taxon>Poaceae</taxon>
        <taxon>PACMAD clade</taxon>
        <taxon>Arundinoideae</taxon>
        <taxon>Arundineae</taxon>
        <taxon>Arundo</taxon>
    </lineage>
</organism>
<reference evidence="1" key="2">
    <citation type="journal article" date="2015" name="Data Brief">
        <title>Shoot transcriptome of the giant reed, Arundo donax.</title>
        <authorList>
            <person name="Barrero R.A."/>
            <person name="Guerrero F.D."/>
            <person name="Moolhuijzen P."/>
            <person name="Goolsby J.A."/>
            <person name="Tidwell J."/>
            <person name="Bellgard S.E."/>
            <person name="Bellgard M.I."/>
        </authorList>
    </citation>
    <scope>NUCLEOTIDE SEQUENCE</scope>
    <source>
        <tissue evidence="1">Shoot tissue taken approximately 20 cm above the soil surface</tissue>
    </source>
</reference>